<dbReference type="Proteomes" id="UP001497482">
    <property type="component" value="Chromosome 21"/>
</dbReference>
<name>A0AAV2L2P8_KNICA</name>
<proteinExistence type="predicted"/>
<dbReference type="AlphaFoldDB" id="A0AAV2L2P8"/>
<feature type="compositionally biased region" description="Basic and acidic residues" evidence="1">
    <location>
        <begin position="232"/>
        <end position="242"/>
    </location>
</feature>
<feature type="region of interest" description="Disordered" evidence="1">
    <location>
        <begin position="1"/>
        <end position="104"/>
    </location>
</feature>
<dbReference type="EMBL" id="OZ035843">
    <property type="protein sequence ID" value="CAL1596570.1"/>
    <property type="molecule type" value="Genomic_DNA"/>
</dbReference>
<feature type="compositionally biased region" description="Low complexity" evidence="1">
    <location>
        <begin position="168"/>
        <end position="192"/>
    </location>
</feature>
<protein>
    <submittedName>
        <fullName evidence="2">Uncharacterized protein</fullName>
    </submittedName>
</protein>
<feature type="compositionally biased region" description="Polar residues" evidence="1">
    <location>
        <begin position="153"/>
        <end position="167"/>
    </location>
</feature>
<feature type="region of interest" description="Disordered" evidence="1">
    <location>
        <begin position="131"/>
        <end position="242"/>
    </location>
</feature>
<evidence type="ECO:0000313" key="3">
    <source>
        <dbReference type="Proteomes" id="UP001497482"/>
    </source>
</evidence>
<accession>A0AAV2L2P8</accession>
<evidence type="ECO:0000313" key="2">
    <source>
        <dbReference type="EMBL" id="CAL1596570.1"/>
    </source>
</evidence>
<organism evidence="2 3">
    <name type="scientific">Knipowitschia caucasica</name>
    <name type="common">Caucasian dwarf goby</name>
    <name type="synonym">Pomatoschistus caucasicus</name>
    <dbReference type="NCBI Taxonomy" id="637954"/>
    <lineage>
        <taxon>Eukaryota</taxon>
        <taxon>Metazoa</taxon>
        <taxon>Chordata</taxon>
        <taxon>Craniata</taxon>
        <taxon>Vertebrata</taxon>
        <taxon>Euteleostomi</taxon>
        <taxon>Actinopterygii</taxon>
        <taxon>Neopterygii</taxon>
        <taxon>Teleostei</taxon>
        <taxon>Neoteleostei</taxon>
        <taxon>Acanthomorphata</taxon>
        <taxon>Gobiaria</taxon>
        <taxon>Gobiiformes</taxon>
        <taxon>Gobioidei</taxon>
        <taxon>Gobiidae</taxon>
        <taxon>Gobiinae</taxon>
        <taxon>Knipowitschia</taxon>
    </lineage>
</organism>
<reference evidence="2 3" key="1">
    <citation type="submission" date="2024-04" db="EMBL/GenBank/DDBJ databases">
        <authorList>
            <person name="Waldvogel A.-M."/>
            <person name="Schoenle A."/>
        </authorList>
    </citation>
    <scope>NUCLEOTIDE SEQUENCE [LARGE SCALE GENOMIC DNA]</scope>
</reference>
<gene>
    <name evidence="2" type="ORF">KC01_LOCUS25229</name>
</gene>
<keyword evidence="3" id="KW-1185">Reference proteome</keyword>
<evidence type="ECO:0000256" key="1">
    <source>
        <dbReference type="SAM" id="MobiDB-lite"/>
    </source>
</evidence>
<sequence>MREPGRSTRAKTQILPSFCSGKHSDPLSLRKGSNRQHHNYQLDTKLMSCPPPHFGSQGWRNQSSPATKHPSHCIGVAHQAPAQGAADPEQRTRPSGAADPAQRIQLRGALYITPDELSTYRDVNKLPQTLSYPGVAHQAPVEQQTRPSRERPQQSGAVRQAQPEPQQSGAARARPSPSPSRAEQRAPGPARAPAERSSARPAQPEPQQSGAARARPSRERPQQRAAPAESGPSRERLLNLLF</sequence>